<evidence type="ECO:0000256" key="3">
    <source>
        <dbReference type="ARBA" id="ARBA00022692"/>
    </source>
</evidence>
<comment type="subcellular location">
    <subcellularLocation>
        <location evidence="1">Cell membrane</location>
        <topology evidence="1">Multi-pass membrane protein</topology>
    </subcellularLocation>
</comment>
<gene>
    <name evidence="7" type="ORF">FJZ47_12505</name>
</gene>
<evidence type="ECO:0000313" key="7">
    <source>
        <dbReference type="EMBL" id="MBM3224608.1"/>
    </source>
</evidence>
<feature type="transmembrane region" description="Helical" evidence="6">
    <location>
        <begin position="39"/>
        <end position="63"/>
    </location>
</feature>
<name>A0A938B4C2_UNCTE</name>
<dbReference type="AlphaFoldDB" id="A0A938B4C2"/>
<feature type="transmembrane region" description="Helical" evidence="6">
    <location>
        <begin position="251"/>
        <end position="272"/>
    </location>
</feature>
<evidence type="ECO:0000256" key="2">
    <source>
        <dbReference type="ARBA" id="ARBA00022475"/>
    </source>
</evidence>
<proteinExistence type="predicted"/>
<protein>
    <submittedName>
        <fullName evidence="7">Flippase-like domain-containing protein</fullName>
    </submittedName>
</protein>
<evidence type="ECO:0000256" key="5">
    <source>
        <dbReference type="ARBA" id="ARBA00023136"/>
    </source>
</evidence>
<dbReference type="PANTHER" id="PTHR39087">
    <property type="entry name" value="UPF0104 MEMBRANE PROTEIN MJ1595"/>
    <property type="match status" value="1"/>
</dbReference>
<dbReference type="PANTHER" id="PTHR39087:SF2">
    <property type="entry name" value="UPF0104 MEMBRANE PROTEIN MJ1595"/>
    <property type="match status" value="1"/>
</dbReference>
<evidence type="ECO:0000256" key="4">
    <source>
        <dbReference type="ARBA" id="ARBA00022989"/>
    </source>
</evidence>
<accession>A0A938B4C2</accession>
<dbReference type="NCBIfam" id="TIGR00374">
    <property type="entry name" value="flippase-like domain"/>
    <property type="match status" value="1"/>
</dbReference>
<keyword evidence="5 6" id="KW-0472">Membrane</keyword>
<keyword evidence="3 6" id="KW-0812">Transmembrane</keyword>
<evidence type="ECO:0000256" key="1">
    <source>
        <dbReference type="ARBA" id="ARBA00004651"/>
    </source>
</evidence>
<keyword evidence="4 6" id="KW-1133">Transmembrane helix</keyword>
<sequence>MRISQLIVAVFFFAGLLLLGSMVWQVGLAALLTVFQAIGLWLVPWIALEIVPVLLHTAGWAACFQRRHGPVPFWRLFYVRLAGSAINQVTPTATLGGEVVKVLLLESSLPREQVAAAVVIDKASFTLGQILHLTLGTLYLTGRLPLPAEVQLGLGITIGLITLGLFGFVALQRYGLLSKLLRWLSGFRLAPASLPRLIEHLAPFEAHMTAYYTAHSWRFGVSLGFHVLAFACISVQNYLALYLLLGANAPALSDVIMLTITVVALEQMFFFVPGGLGTSEGIRLTILSTLGIAQVYGLAFGLMARLASLTWNALGLLAYAWYPRFAEGLRSVQPSSGVSTPKL</sequence>
<dbReference type="Proteomes" id="UP000712673">
    <property type="component" value="Unassembled WGS sequence"/>
</dbReference>
<feature type="transmembrane region" description="Helical" evidence="6">
    <location>
        <begin position="152"/>
        <end position="171"/>
    </location>
</feature>
<evidence type="ECO:0000313" key="8">
    <source>
        <dbReference type="Proteomes" id="UP000712673"/>
    </source>
</evidence>
<reference evidence="7" key="1">
    <citation type="submission" date="2019-03" db="EMBL/GenBank/DDBJ databases">
        <title>Lake Tanganyika Metagenome-Assembled Genomes (MAGs).</title>
        <authorList>
            <person name="Tran P."/>
        </authorList>
    </citation>
    <scope>NUCLEOTIDE SEQUENCE</scope>
    <source>
        <strain evidence="7">K_DeepCast_65m_m2_066</strain>
    </source>
</reference>
<dbReference type="InterPro" id="IPR022791">
    <property type="entry name" value="L-PG_synthase/AglD"/>
</dbReference>
<organism evidence="7 8">
    <name type="scientific">Tectimicrobiota bacterium</name>
    <dbReference type="NCBI Taxonomy" id="2528274"/>
    <lineage>
        <taxon>Bacteria</taxon>
        <taxon>Pseudomonadati</taxon>
        <taxon>Nitrospinota/Tectimicrobiota group</taxon>
        <taxon>Candidatus Tectimicrobiota</taxon>
    </lineage>
</organism>
<feature type="transmembrane region" description="Helical" evidence="6">
    <location>
        <begin position="284"/>
        <end position="307"/>
    </location>
</feature>
<keyword evidence="2" id="KW-1003">Cell membrane</keyword>
<evidence type="ECO:0000256" key="6">
    <source>
        <dbReference type="SAM" id="Phobius"/>
    </source>
</evidence>
<dbReference type="Pfam" id="PF03706">
    <property type="entry name" value="LPG_synthase_TM"/>
    <property type="match status" value="1"/>
</dbReference>
<dbReference type="EMBL" id="VGLS01000363">
    <property type="protein sequence ID" value="MBM3224608.1"/>
    <property type="molecule type" value="Genomic_DNA"/>
</dbReference>
<feature type="transmembrane region" description="Helical" evidence="6">
    <location>
        <begin position="223"/>
        <end position="245"/>
    </location>
</feature>
<dbReference type="GO" id="GO:0005886">
    <property type="term" value="C:plasma membrane"/>
    <property type="evidence" value="ECO:0007669"/>
    <property type="project" value="UniProtKB-SubCell"/>
</dbReference>
<comment type="caution">
    <text evidence="7">The sequence shown here is derived from an EMBL/GenBank/DDBJ whole genome shotgun (WGS) entry which is preliminary data.</text>
</comment>